<accession>A0A0B7B9X4</accession>
<dbReference type="EMBL" id="HACG01042000">
    <property type="protein sequence ID" value="CEK88865.1"/>
    <property type="molecule type" value="Transcribed_RNA"/>
</dbReference>
<proteinExistence type="predicted"/>
<gene>
    <name evidence="1" type="primary">ORF167491</name>
</gene>
<sequence>MYTCSTDLQQPTIQQYKRAITANITAVQETYNSQHYSKVPITANTTASCTNCNHIDARYIHISLCYSNQNCKNSNKVLHTYNIQ</sequence>
<dbReference type="AlphaFoldDB" id="A0A0B7B9X4"/>
<organism evidence="1">
    <name type="scientific">Arion vulgaris</name>
    <dbReference type="NCBI Taxonomy" id="1028688"/>
    <lineage>
        <taxon>Eukaryota</taxon>
        <taxon>Metazoa</taxon>
        <taxon>Spiralia</taxon>
        <taxon>Lophotrochozoa</taxon>
        <taxon>Mollusca</taxon>
        <taxon>Gastropoda</taxon>
        <taxon>Heterobranchia</taxon>
        <taxon>Euthyneura</taxon>
        <taxon>Panpulmonata</taxon>
        <taxon>Eupulmonata</taxon>
        <taxon>Stylommatophora</taxon>
        <taxon>Helicina</taxon>
        <taxon>Arionoidea</taxon>
        <taxon>Arionidae</taxon>
        <taxon>Arion</taxon>
    </lineage>
</organism>
<name>A0A0B7B9X4_9EUPU</name>
<evidence type="ECO:0000313" key="1">
    <source>
        <dbReference type="EMBL" id="CEK88865.1"/>
    </source>
</evidence>
<protein>
    <submittedName>
        <fullName evidence="1">Uncharacterized protein</fullName>
    </submittedName>
</protein>
<reference evidence="1" key="1">
    <citation type="submission" date="2014-12" db="EMBL/GenBank/DDBJ databases">
        <title>Insight into the proteome of Arion vulgaris.</title>
        <authorList>
            <person name="Aradska J."/>
            <person name="Bulat T."/>
            <person name="Smidak R."/>
            <person name="Sarate P."/>
            <person name="Gangsoo J."/>
            <person name="Sialana F."/>
            <person name="Bilban M."/>
            <person name="Lubec G."/>
        </authorList>
    </citation>
    <scope>NUCLEOTIDE SEQUENCE</scope>
    <source>
        <tissue evidence="1">Skin</tissue>
    </source>
</reference>